<dbReference type="EMBL" id="VOIR01000012">
    <property type="protein sequence ID" value="KAA6434897.1"/>
    <property type="molecule type" value="Genomic_DNA"/>
</dbReference>
<sequence length="69" mass="7425">MTHEGGPADGGEAADAAAPQPAPLVIRRRGKRVSTEPSPGYTGEPPVERQERGSENDEQLRRDVPPHWG</sequence>
<proteinExistence type="predicted"/>
<feature type="compositionally biased region" description="Basic and acidic residues" evidence="1">
    <location>
        <begin position="46"/>
        <end position="69"/>
    </location>
</feature>
<organism evidence="2 3">
    <name type="scientific">Agrococcus sediminis</name>
    <dbReference type="NCBI Taxonomy" id="2599924"/>
    <lineage>
        <taxon>Bacteria</taxon>
        <taxon>Bacillati</taxon>
        <taxon>Actinomycetota</taxon>
        <taxon>Actinomycetes</taxon>
        <taxon>Micrococcales</taxon>
        <taxon>Microbacteriaceae</taxon>
        <taxon>Agrococcus</taxon>
    </lineage>
</organism>
<accession>A0A5M8QFT5</accession>
<name>A0A5M8QFT5_9MICO</name>
<dbReference type="AlphaFoldDB" id="A0A5M8QFT5"/>
<feature type="compositionally biased region" description="Low complexity" evidence="1">
    <location>
        <begin position="10"/>
        <end position="19"/>
    </location>
</feature>
<evidence type="ECO:0000313" key="2">
    <source>
        <dbReference type="EMBL" id="KAA6434897.1"/>
    </source>
</evidence>
<comment type="caution">
    <text evidence="2">The sequence shown here is derived from an EMBL/GenBank/DDBJ whole genome shotgun (WGS) entry which is preliminary data.</text>
</comment>
<keyword evidence="3" id="KW-1185">Reference proteome</keyword>
<protein>
    <submittedName>
        <fullName evidence="2">Uncharacterized protein</fullName>
    </submittedName>
</protein>
<dbReference type="OrthoDB" id="4991543at2"/>
<evidence type="ECO:0000313" key="3">
    <source>
        <dbReference type="Proteomes" id="UP000323221"/>
    </source>
</evidence>
<dbReference type="Proteomes" id="UP000323221">
    <property type="component" value="Unassembled WGS sequence"/>
</dbReference>
<reference evidence="2 3" key="1">
    <citation type="submission" date="2019-08" db="EMBL/GenBank/DDBJ databases">
        <title>Agrococcus lahaulensis sp. nov., isolated from a cold desert of the Indian Himalayas.</title>
        <authorList>
            <person name="Qu J.H."/>
        </authorList>
    </citation>
    <scope>NUCLEOTIDE SEQUENCE [LARGE SCALE GENOMIC DNA]</scope>
    <source>
        <strain evidence="2 3">NS18</strain>
    </source>
</reference>
<gene>
    <name evidence="2" type="ORF">FQ330_03765</name>
</gene>
<feature type="region of interest" description="Disordered" evidence="1">
    <location>
        <begin position="1"/>
        <end position="69"/>
    </location>
</feature>
<dbReference type="RefSeq" id="WP_128188584.1">
    <property type="nucleotide sequence ID" value="NZ_JBIVQT010000004.1"/>
</dbReference>
<evidence type="ECO:0000256" key="1">
    <source>
        <dbReference type="SAM" id="MobiDB-lite"/>
    </source>
</evidence>